<evidence type="ECO:0000256" key="4">
    <source>
        <dbReference type="RuleBase" id="RU003345"/>
    </source>
</evidence>
<comment type="caution">
    <text evidence="6">The sequence shown here is derived from an EMBL/GenBank/DDBJ whole genome shotgun (WGS) entry which is preliminary data.</text>
</comment>
<keyword evidence="2 4" id="KW-0560">Oxidoreductase</keyword>
<dbReference type="Proteomes" id="UP000069620">
    <property type="component" value="Unassembled WGS sequence"/>
</dbReference>
<dbReference type="Gene3D" id="3.40.309.10">
    <property type="entry name" value="Aldehyde Dehydrogenase, Chain A, domain 2"/>
    <property type="match status" value="1"/>
</dbReference>
<evidence type="ECO:0000256" key="3">
    <source>
        <dbReference type="PROSITE-ProRule" id="PRU10007"/>
    </source>
</evidence>
<dbReference type="Gene3D" id="3.40.605.10">
    <property type="entry name" value="Aldehyde Dehydrogenase, Chain A, domain 1"/>
    <property type="match status" value="1"/>
</dbReference>
<evidence type="ECO:0000313" key="7">
    <source>
        <dbReference type="Proteomes" id="UP000069620"/>
    </source>
</evidence>
<evidence type="ECO:0000259" key="5">
    <source>
        <dbReference type="Pfam" id="PF00171"/>
    </source>
</evidence>
<feature type="active site" evidence="3">
    <location>
        <position position="258"/>
    </location>
</feature>
<dbReference type="PANTHER" id="PTHR11699">
    <property type="entry name" value="ALDEHYDE DEHYDROGENASE-RELATED"/>
    <property type="match status" value="1"/>
</dbReference>
<dbReference type="AlphaFoldDB" id="A0A100VV96"/>
<reference evidence="7" key="2">
    <citation type="submission" date="2016-02" db="EMBL/GenBank/DDBJ databases">
        <title>Draft genome sequence of five rapidly growing Mycobacterium species.</title>
        <authorList>
            <person name="Katahira K."/>
            <person name="Gotou Y."/>
            <person name="Iida K."/>
            <person name="Ogura Y."/>
            <person name="Hayashi T."/>
        </authorList>
    </citation>
    <scope>NUCLEOTIDE SEQUENCE [LARGE SCALE GENOMIC DNA]</scope>
    <source>
        <strain evidence="7">JCM15654</strain>
    </source>
</reference>
<dbReference type="FunFam" id="3.40.605.10:FF:000001">
    <property type="entry name" value="Aldehyde dehydrogenase 1"/>
    <property type="match status" value="1"/>
</dbReference>
<gene>
    <name evidence="6" type="ORF">RMCB_0774</name>
</gene>
<dbReference type="CDD" id="cd07112">
    <property type="entry name" value="ALDH_GABALDH-PuuC"/>
    <property type="match status" value="1"/>
</dbReference>
<dbReference type="InterPro" id="IPR016160">
    <property type="entry name" value="Ald_DH_CS_CYS"/>
</dbReference>
<dbReference type="InterPro" id="IPR016163">
    <property type="entry name" value="Ald_DH_C"/>
</dbReference>
<evidence type="ECO:0000256" key="1">
    <source>
        <dbReference type="ARBA" id="ARBA00009986"/>
    </source>
</evidence>
<protein>
    <submittedName>
        <fullName evidence="6">Aldehyde dehydrogenase</fullName>
    </submittedName>
</protein>
<keyword evidence="7" id="KW-1185">Reference proteome</keyword>
<dbReference type="PROSITE" id="PS00687">
    <property type="entry name" value="ALDEHYDE_DEHYDR_GLU"/>
    <property type="match status" value="1"/>
</dbReference>
<dbReference type="GO" id="GO:0016620">
    <property type="term" value="F:oxidoreductase activity, acting on the aldehyde or oxo group of donors, NAD or NADP as acceptor"/>
    <property type="evidence" value="ECO:0007669"/>
    <property type="project" value="InterPro"/>
</dbReference>
<name>A0A100VV96_9MYCO</name>
<sequence>MTPTLPDTIRTQAFIAGDFVDACDGATFDTLAPATGTAIASLAACCEADIDRAVAAARAAFDSGTWSRLAPADRKAILFAFADLIEKHSDELALTEAIDAGKPITDCRDFDLPDVLKTIRWYAEAADKVFGKTAPTGADHLGLIVREPVGVVGGVLPWNFPMAMLAWKIGPALAAGNSVVIKPAELASLTTLRLAELAHQAGVPAGVFNVTPGLGHVAGKALGLHDDVDMVTFTGSTEVGRAFLRYSADSNLKGIVLECGGKSPQIVMADLADELDAVAADLADAAFWNAGQNCSAGSRILVHESIKDDFVAALAQQAERRVVGEPTDERTTIGPLIEASALDRVMGYIDQARADGARIVTGGHRMFTDSGGWFARPTVIDSVTPDMSVAREEIFGPVVSVLSFSDHEEALRLANDTKYGLAATVWSKNIDVALRTARGIRAGTVAVNGYSEGDITTPFGGYRMSGFGGRDNGLEALEQYTELKTIWVTLR</sequence>
<reference evidence="7" key="1">
    <citation type="journal article" date="2016" name="Genome Announc.">
        <title>Draft Genome Sequences of Five Rapidly Growing Mycobacterium Species, M. thermoresistibile, M. fortuitum subsp. acetamidolyticum, M. canariasense, M. brisbanense, and M. novocastrense.</title>
        <authorList>
            <person name="Katahira K."/>
            <person name="Ogura Y."/>
            <person name="Gotoh Y."/>
            <person name="Hayashi T."/>
        </authorList>
    </citation>
    <scope>NUCLEOTIDE SEQUENCE [LARGE SCALE GENOMIC DNA]</scope>
    <source>
        <strain evidence="7">JCM15654</strain>
    </source>
</reference>
<dbReference type="PROSITE" id="PS00070">
    <property type="entry name" value="ALDEHYDE_DEHYDR_CYS"/>
    <property type="match status" value="1"/>
</dbReference>
<feature type="domain" description="Aldehyde dehydrogenase" evidence="5">
    <location>
        <begin position="20"/>
        <end position="486"/>
    </location>
</feature>
<proteinExistence type="inferred from homology"/>
<dbReference type="OrthoDB" id="6882680at2"/>
<comment type="similarity">
    <text evidence="1 4">Belongs to the aldehyde dehydrogenase family.</text>
</comment>
<dbReference type="STRING" id="146020.RMCB_0774"/>
<dbReference type="SUPFAM" id="SSF53720">
    <property type="entry name" value="ALDH-like"/>
    <property type="match status" value="1"/>
</dbReference>
<dbReference type="InterPro" id="IPR016162">
    <property type="entry name" value="Ald_DH_N"/>
</dbReference>
<accession>A0A100VV96</accession>
<dbReference type="RefSeq" id="WP_062827694.1">
    <property type="nucleotide sequence ID" value="NZ_BCSX01000007.1"/>
</dbReference>
<dbReference type="Pfam" id="PF00171">
    <property type="entry name" value="Aldedh"/>
    <property type="match status" value="1"/>
</dbReference>
<dbReference type="InterPro" id="IPR015590">
    <property type="entry name" value="Aldehyde_DH_dom"/>
</dbReference>
<evidence type="ECO:0000313" key="6">
    <source>
        <dbReference type="EMBL" id="GAS86678.1"/>
    </source>
</evidence>
<evidence type="ECO:0000256" key="2">
    <source>
        <dbReference type="ARBA" id="ARBA00023002"/>
    </source>
</evidence>
<dbReference type="InterPro" id="IPR016161">
    <property type="entry name" value="Ald_DH/histidinol_DH"/>
</dbReference>
<dbReference type="InterPro" id="IPR029510">
    <property type="entry name" value="Ald_DH_CS_GLU"/>
</dbReference>
<dbReference type="EMBL" id="BCSX01000007">
    <property type="protein sequence ID" value="GAS86678.1"/>
    <property type="molecule type" value="Genomic_DNA"/>
</dbReference>
<organism evidence="6 7">
    <name type="scientific">Mycolicibacterium brisbanense</name>
    <dbReference type="NCBI Taxonomy" id="146020"/>
    <lineage>
        <taxon>Bacteria</taxon>
        <taxon>Bacillati</taxon>
        <taxon>Actinomycetota</taxon>
        <taxon>Actinomycetes</taxon>
        <taxon>Mycobacteriales</taxon>
        <taxon>Mycobacteriaceae</taxon>
        <taxon>Mycolicibacterium</taxon>
    </lineage>
</organism>
<dbReference type="FunFam" id="3.40.309.10:FF:000012">
    <property type="entry name" value="Betaine aldehyde dehydrogenase"/>
    <property type="match status" value="1"/>
</dbReference>